<keyword evidence="2" id="KW-1185">Reference proteome</keyword>
<proteinExistence type="predicted"/>
<evidence type="ECO:0008006" key="3">
    <source>
        <dbReference type="Google" id="ProtNLM"/>
    </source>
</evidence>
<accession>A0ABS2FRR4</accession>
<dbReference type="RefSeq" id="WP_204802163.1">
    <property type="nucleotide sequence ID" value="NZ_JACSNS010000009.1"/>
</dbReference>
<dbReference type="Proteomes" id="UP000719500">
    <property type="component" value="Unassembled WGS sequence"/>
</dbReference>
<reference evidence="1 2" key="1">
    <citation type="journal article" date="2021" name="Sci. Rep.">
        <title>The distribution of antibiotic resistance genes in chicken gut microbiota commensals.</title>
        <authorList>
            <person name="Juricova H."/>
            <person name="Matiasovicova J."/>
            <person name="Kubasova T."/>
            <person name="Cejkova D."/>
            <person name="Rychlik I."/>
        </authorList>
    </citation>
    <scope>NUCLEOTIDE SEQUENCE [LARGE SCALE GENOMIC DNA]</scope>
    <source>
        <strain evidence="1 2">An411</strain>
    </source>
</reference>
<protein>
    <recommendedName>
        <fullName evidence="3">Flavodoxin domain-containing protein</fullName>
    </recommendedName>
</protein>
<evidence type="ECO:0000313" key="1">
    <source>
        <dbReference type="EMBL" id="MBM6850297.1"/>
    </source>
</evidence>
<dbReference type="InterPro" id="IPR001226">
    <property type="entry name" value="Flavodoxin_CS"/>
</dbReference>
<gene>
    <name evidence="1" type="ORF">H9X91_02440</name>
</gene>
<name>A0ABS2FRR4_9FIRM</name>
<sequence>MKAIVYTSHTGHTQRYAQLLAERTGVPAYSMKEAREKLRPKDEIFYMGWLMAGTVKGVQAAMDRYTIRGAAIVGVSPQGNGDLWTEARINGGYSDSGGRLFYLQGGYAPEKLGFFYRMMMKPMASSVIRQVEGKGDAATAQEREMAEVFRNGGDFVRREALDEIVQWFREGDHTGEVKAVPRVEF</sequence>
<dbReference type="EMBL" id="JACSNX010000002">
    <property type="protein sequence ID" value="MBM6850297.1"/>
    <property type="molecule type" value="Genomic_DNA"/>
</dbReference>
<comment type="caution">
    <text evidence="1">The sequence shown here is derived from an EMBL/GenBank/DDBJ whole genome shotgun (WGS) entry which is preliminary data.</text>
</comment>
<organism evidence="1 2">
    <name type="scientific">Oscillibacter valericigenes</name>
    <dbReference type="NCBI Taxonomy" id="351091"/>
    <lineage>
        <taxon>Bacteria</taxon>
        <taxon>Bacillati</taxon>
        <taxon>Bacillota</taxon>
        <taxon>Clostridia</taxon>
        <taxon>Eubacteriales</taxon>
        <taxon>Oscillospiraceae</taxon>
        <taxon>Oscillibacter</taxon>
    </lineage>
</organism>
<evidence type="ECO:0000313" key="2">
    <source>
        <dbReference type="Proteomes" id="UP000719500"/>
    </source>
</evidence>
<dbReference type="PROSITE" id="PS00201">
    <property type="entry name" value="FLAVODOXIN"/>
    <property type="match status" value="1"/>
</dbReference>